<feature type="active site" description="Charge relay system" evidence="4">
    <location>
        <position position="393"/>
    </location>
</feature>
<evidence type="ECO:0000259" key="6">
    <source>
        <dbReference type="Pfam" id="PF00082"/>
    </source>
</evidence>
<dbReference type="RefSeq" id="WP_041975184.1">
    <property type="nucleotide sequence ID" value="NZ_CBXV010000004.1"/>
</dbReference>
<reference evidence="7 8" key="1">
    <citation type="submission" date="2013-12" db="EMBL/GenBank/DDBJ databases">
        <authorList>
            <person name="Stott M."/>
        </authorList>
    </citation>
    <scope>NUCLEOTIDE SEQUENCE [LARGE SCALE GENOMIC DNA]</scope>
    <source>
        <strain evidence="7 8">K22</strain>
    </source>
</reference>
<reference evidence="7 8" key="2">
    <citation type="submission" date="2015-01" db="EMBL/GenBank/DDBJ databases">
        <title>Complete genome sequence of Pyrinomonas methylaliphatogenes type strain K22T.</title>
        <authorList>
            <person name="Lee K.C.Y."/>
            <person name="Power J.F."/>
            <person name="Dunfield P.F."/>
            <person name="Morgan X.C."/>
            <person name="Huttenhower C."/>
            <person name="Stott M.B."/>
        </authorList>
    </citation>
    <scope>NUCLEOTIDE SEQUENCE [LARGE SCALE GENOMIC DNA]</scope>
    <source>
        <strain evidence="7 8">K22</strain>
    </source>
</reference>
<dbReference type="InterPro" id="IPR036852">
    <property type="entry name" value="Peptidase_S8/S53_dom_sf"/>
</dbReference>
<dbReference type="PRINTS" id="PR00723">
    <property type="entry name" value="SUBTILISIN"/>
</dbReference>
<keyword evidence="3 4" id="KW-0720">Serine protease</keyword>
<feature type="domain" description="Peptidase S8/S53" evidence="6">
    <location>
        <begin position="156"/>
        <end position="427"/>
    </location>
</feature>
<dbReference type="PANTHER" id="PTHR32305:SF15">
    <property type="entry name" value="PROTEIN RHSA-RELATED"/>
    <property type="match status" value="1"/>
</dbReference>
<dbReference type="InterPro" id="IPR006530">
    <property type="entry name" value="YD"/>
</dbReference>
<evidence type="ECO:0000313" key="7">
    <source>
        <dbReference type="EMBL" id="CDM65141.1"/>
    </source>
</evidence>
<dbReference type="Gene3D" id="1.10.530.10">
    <property type="match status" value="1"/>
</dbReference>
<dbReference type="InterPro" id="IPR031325">
    <property type="entry name" value="RHS_repeat"/>
</dbReference>
<dbReference type="GO" id="GO:0004252">
    <property type="term" value="F:serine-type endopeptidase activity"/>
    <property type="evidence" value="ECO:0007669"/>
    <property type="project" value="UniProtKB-UniRule"/>
</dbReference>
<dbReference type="SUPFAM" id="SSF53955">
    <property type="entry name" value="Lysozyme-like"/>
    <property type="match status" value="1"/>
</dbReference>
<dbReference type="InterPro" id="IPR023346">
    <property type="entry name" value="Lysozyme-like_dom_sf"/>
</dbReference>
<dbReference type="Pfam" id="PF05593">
    <property type="entry name" value="RHS_repeat"/>
    <property type="match status" value="2"/>
</dbReference>
<feature type="active site" description="Charge relay system" evidence="4">
    <location>
        <position position="217"/>
    </location>
</feature>
<protein>
    <submittedName>
        <fullName evidence="7">RHS repeat-associated core domain</fullName>
    </submittedName>
</protein>
<dbReference type="EMBL" id="CBXV010000004">
    <property type="protein sequence ID" value="CDM65141.1"/>
    <property type="molecule type" value="Genomic_DNA"/>
</dbReference>
<sequence length="2235" mass="247308">MRRSLAYRKVLAICLSIVLVWPSGVIVGREVGGRLARESRQKVIEWGYRAGHLLVRFRAGVSESERRRVIRAYGLTSVGRLRGESMVERVEVGVGRELAIAAQLGQERAVEWVEPDWEVVATSLGNSVKRVSEPGSLVRRVGKRVALGGARAAVAGVSVAVIDSGVDFSHPDLVGWQWRNAGELENGDDDDRDGFIDDLAGWDFVTGRGEVVDEQGHGTMLAGLVAKGPGLSGGQVLGESEFDLRLMNLRVLDKEGRGHVSAAIEAIDYAIGHGAQVALCAWGLGAESRFLREAMERADRAGVVVVVAAGNDGHVLVEGEPSAMVTAQSPGSAFTWYPASWSSKNILAVGATDQFGRLTEWSNRGPTVRVVAPGVDLWTTRVGGGYTTVSGTSAAAAVVARVAARLKAVDWTRTAARVIEAITSSARREGTETIGVVDEAGAIEALRREPGQDAAGSDRRRMTPRPASPPKAEALVLDPPRPARGPQNLPRLDEVRRVRATQIRMDAPVPSRQRYCWPGDAACRPRPARRERPAPPTLPPSGPGMKPGTGMKLREMLEWWRPMGQLAAVGTSWMGAMAKRSGAAARALSAFKLTESKSVARSGAAAGWIWADCQQVQGYVDDYYGYYGGGYVAIYVDGMQAGGGNANAGGYFAFDISGLVNDGQEHYISAWTWDYYTYYWYEIGETTVSGCWPSFAPPRLDPRNETGQPGVNLESQNINWSVPLISLPGRAGLDLDLSLTYNSLVWTRSGEAIMFDADHGYPSPGFRLGLPIIQPLFYNAQVGVYSYLLITASGARVELRQQGGSNVYEAADGSYTQLIDYGSSLLVRTTDGKQYWFAPTVYSEWRCVQIKDRNGNYITINYDGNGNPTTMIDTLGRTIQFNYDGNGRLLSITQARAGGGQITWATFGYGDIWMAPDFPGLAVMGPQGSWVSVLTRVGLRNGSRVEFEYTPFGQVRLIRRVAEDGTQLAYTSYNMGTGPHSDCPRFSEQRDWVLWGVMNESQEVVTSYQAAADGSWSQVTTPDGVTQKEYYYTSGWQKGLVYQTETWAGGVRRKWTTVAWTQDDVNLPYQKNPRPVEINVYDEAGNRRRTTIDYGPYAAWSLPYVVREYAADGVTLLRQTYTDYRLDGEYVNRRIIGLVGAVHVADGNNVWQSKMVYHYDWGGEYFAGTAPSVGHDGSNYGAGLIYGRGNLVGVQRFDVGAIDDESRAVWVETRGYDAAGSVRFIRDGSWHQVVYDYGDNFSDGNNGRNTRAYVTGVTDADGYSSYTQYDYDTGSVTARRDPKGAVELLEYDEAGRLVRETNQNTGAYVRWVYPAAGDYVVSYRTVRQVGEELMSATFYDGVGRVRAVASDFPGSSGGRRAVHYMNDAMGRRVWASNPAEINDSWQPVGDDAGDWQWTKQEYDWQGRVTLTINPDGSTRELSYTGCGCAGGEVITSRDERGRRKRLYKDVLGRLTRVEELNWDGSVYATAWYSYNGRDQLIQINHEGQVRTFEYDGHGRLWRRTTPEQGQTIYSYNADDTVNTITDARGASQTFQYNGRHLVTAINYGVPQGVAPTANVQYGYDEGGNRVWMEDGMGRVDYEYDVLGRLVAETRYFNELGQSYRLTYQYDLAGELTQVTNPWGVVVGYTRDQTGQVTAITGAGYAGVTVYAQGIRYRAFGAVKQVTYGNGRQQSVAYDNRLRVSRWEVVGVLGWEYGYDDFGERSGRVTFARNLYDNRLDRSWEYDQVGRLQHAYSGEEARAHVGRGEWGSPTGPYAHSYEYDVWGNMVRRVGWGGWAGAFSVSYVGNRVVGLGYDGAGDLVDDGRQQYGYDAGGRQAWAQGSGYRLEQRYDGDGLRVKKDDNGEVVYYIRSSVLGGQVVAEVRNWGYGWSWSRGYVYWPGGELLAVQQGGVRWVHRDPVVKSQRLTDEAGSVVAVVELDPWGGETDRCVKQRQQPYRYTSYERDGDGVDQALMRSYHGWWTRFNEPDPWEGSYDLTDPQSFNRYAYVQNDPVNFVDPTGMLTVGPVNGVQLGVVTVRADAGPDWTALWELWMFGMQMDQRLLPPLIDEPPELPAVPSQTTASRQDLHRLVNDCRIRAMLDTIAYAEGTAGDPNNGYGTLVRGEVVRSPNNPALVGQRDVIINDFSQHPNALVRVGGSLYSTAAGRCQIRYQTWNELGLSDFSPENQDLGAVILMQRRGMIDPLLSGNFAQAIKRGNREWASLPGSPYGQGRRGMAQLQRVYKEALANCQRQQNR</sequence>
<dbReference type="PANTHER" id="PTHR32305">
    <property type="match status" value="1"/>
</dbReference>
<name>A0A0B6WVN6_9BACT</name>
<evidence type="ECO:0000256" key="2">
    <source>
        <dbReference type="ARBA" id="ARBA00022801"/>
    </source>
</evidence>
<proteinExistence type="inferred from homology"/>
<dbReference type="InterPro" id="IPR015500">
    <property type="entry name" value="Peptidase_S8_subtilisin-rel"/>
</dbReference>
<dbReference type="InterPro" id="IPR050708">
    <property type="entry name" value="T6SS_VgrG/RHS"/>
</dbReference>
<feature type="compositionally biased region" description="Basic and acidic residues" evidence="5">
    <location>
        <begin position="447"/>
        <end position="461"/>
    </location>
</feature>
<dbReference type="SUPFAM" id="SSF52743">
    <property type="entry name" value="Subtilisin-like"/>
    <property type="match status" value="1"/>
</dbReference>
<dbReference type="InterPro" id="IPR000209">
    <property type="entry name" value="Peptidase_S8/S53_dom"/>
</dbReference>
<gene>
    <name evidence="7" type="ORF">PYK22_01139</name>
</gene>
<dbReference type="GO" id="GO:0006508">
    <property type="term" value="P:proteolysis"/>
    <property type="evidence" value="ECO:0007669"/>
    <property type="project" value="UniProtKB-KW"/>
</dbReference>
<organism evidence="7 8">
    <name type="scientific">Pyrinomonas methylaliphatogenes</name>
    <dbReference type="NCBI Taxonomy" id="454194"/>
    <lineage>
        <taxon>Bacteria</taxon>
        <taxon>Pseudomonadati</taxon>
        <taxon>Acidobacteriota</taxon>
        <taxon>Blastocatellia</taxon>
        <taxon>Blastocatellales</taxon>
        <taxon>Pyrinomonadaceae</taxon>
        <taxon>Pyrinomonas</taxon>
    </lineage>
</organism>
<dbReference type="PROSITE" id="PS00136">
    <property type="entry name" value="SUBTILASE_ASP"/>
    <property type="match status" value="1"/>
</dbReference>
<comment type="similarity">
    <text evidence="4">Belongs to the peptidase S8 family.</text>
</comment>
<dbReference type="PROSITE" id="PS51892">
    <property type="entry name" value="SUBTILASE"/>
    <property type="match status" value="1"/>
</dbReference>
<accession>A0A0B6WVN6</accession>
<dbReference type="Gene3D" id="3.40.50.200">
    <property type="entry name" value="Peptidase S8/S53 domain"/>
    <property type="match status" value="1"/>
</dbReference>
<dbReference type="NCBIfam" id="TIGR03696">
    <property type="entry name" value="Rhs_assc_core"/>
    <property type="match status" value="1"/>
</dbReference>
<evidence type="ECO:0000256" key="1">
    <source>
        <dbReference type="ARBA" id="ARBA00022670"/>
    </source>
</evidence>
<evidence type="ECO:0000256" key="3">
    <source>
        <dbReference type="ARBA" id="ARBA00022825"/>
    </source>
</evidence>
<evidence type="ECO:0000256" key="5">
    <source>
        <dbReference type="SAM" id="MobiDB-lite"/>
    </source>
</evidence>
<dbReference type="InterPro" id="IPR023827">
    <property type="entry name" value="Peptidase_S8_Asp-AS"/>
</dbReference>
<evidence type="ECO:0000256" key="4">
    <source>
        <dbReference type="PROSITE-ProRule" id="PRU01240"/>
    </source>
</evidence>
<feature type="region of interest" description="Disordered" evidence="5">
    <location>
        <begin position="447"/>
        <end position="489"/>
    </location>
</feature>
<dbReference type="InterPro" id="IPR022385">
    <property type="entry name" value="Rhs_assc_core"/>
</dbReference>
<dbReference type="STRING" id="454194.PYK22_01139"/>
<feature type="active site" description="Charge relay system" evidence="4">
    <location>
        <position position="163"/>
    </location>
</feature>
<dbReference type="Gene3D" id="2.180.10.10">
    <property type="entry name" value="RHS repeat-associated core"/>
    <property type="match status" value="2"/>
</dbReference>
<dbReference type="Proteomes" id="UP000031518">
    <property type="component" value="Unassembled WGS sequence"/>
</dbReference>
<dbReference type="Pfam" id="PF00082">
    <property type="entry name" value="Peptidase_S8"/>
    <property type="match status" value="1"/>
</dbReference>
<evidence type="ECO:0000313" key="8">
    <source>
        <dbReference type="Proteomes" id="UP000031518"/>
    </source>
</evidence>
<keyword evidence="8" id="KW-1185">Reference proteome</keyword>
<feature type="region of interest" description="Disordered" evidence="5">
    <location>
        <begin position="523"/>
        <end position="548"/>
    </location>
</feature>
<dbReference type="CDD" id="cd00736">
    <property type="entry name" value="lambda_lys-like"/>
    <property type="match status" value="1"/>
</dbReference>
<keyword evidence="1 4" id="KW-0645">Protease</keyword>
<keyword evidence="2 4" id="KW-0378">Hydrolase</keyword>
<dbReference type="NCBIfam" id="TIGR01643">
    <property type="entry name" value="YD_repeat_2x"/>
    <property type="match status" value="3"/>
</dbReference>